<keyword evidence="2" id="KW-1185">Reference proteome</keyword>
<comment type="caution">
    <text evidence="1">The sequence shown here is derived from an EMBL/GenBank/DDBJ whole genome shotgun (WGS) entry which is preliminary data.</text>
</comment>
<dbReference type="EMBL" id="SNZW01000018">
    <property type="protein sequence ID" value="TDS11988.1"/>
    <property type="molecule type" value="Genomic_DNA"/>
</dbReference>
<accession>A0A4V3E179</accession>
<dbReference type="Proteomes" id="UP000295274">
    <property type="component" value="Unassembled WGS sequence"/>
</dbReference>
<evidence type="ECO:0000313" key="2">
    <source>
        <dbReference type="Proteomes" id="UP000295274"/>
    </source>
</evidence>
<sequence length="95" mass="11216">MSLKNSNELSLILQQYQLDYYTKGNALKVHSILTNVLPKIEFNDERCLLEFQRRYEDLKSIEDVKDINDYSKKFAENLLKLILLLTNSKFLSNID</sequence>
<reference evidence="1 2" key="1">
    <citation type="submission" date="2019-03" db="EMBL/GenBank/DDBJ databases">
        <title>Genomic Encyclopedia of Type Strains, Phase III (KMG-III): the genomes of soil and plant-associated and newly described type strains.</title>
        <authorList>
            <person name="Whitman W."/>
        </authorList>
    </citation>
    <scope>NUCLEOTIDE SEQUENCE [LARGE SCALE GENOMIC DNA]</scope>
    <source>
        <strain evidence="1 2">CECT 8455</strain>
    </source>
</reference>
<name>A0A4V3E179_9FLAO</name>
<protein>
    <submittedName>
        <fullName evidence="1">Uncharacterized protein</fullName>
    </submittedName>
</protein>
<proteinExistence type="predicted"/>
<dbReference type="AlphaFoldDB" id="A0A4V3E179"/>
<gene>
    <name evidence="1" type="ORF">DFQ03_3375</name>
</gene>
<evidence type="ECO:0000313" key="1">
    <source>
        <dbReference type="EMBL" id="TDS11988.1"/>
    </source>
</evidence>
<organism evidence="1 2">
    <name type="scientific">Maribacter caenipelagi</name>
    <dbReference type="NCBI Taxonomy" id="1447781"/>
    <lineage>
        <taxon>Bacteria</taxon>
        <taxon>Pseudomonadati</taxon>
        <taxon>Bacteroidota</taxon>
        <taxon>Flavobacteriia</taxon>
        <taxon>Flavobacteriales</taxon>
        <taxon>Flavobacteriaceae</taxon>
        <taxon>Maribacter</taxon>
    </lineage>
</organism>